<keyword evidence="2" id="KW-0813">Transport</keyword>
<dbReference type="SUPFAM" id="SSF53850">
    <property type="entry name" value="Periplasmic binding protein-like II"/>
    <property type="match status" value="1"/>
</dbReference>
<dbReference type="Pfam" id="PF00496">
    <property type="entry name" value="SBP_bac_5"/>
    <property type="match status" value="1"/>
</dbReference>
<keyword evidence="3" id="KW-0732">Signal</keyword>
<dbReference type="InterPro" id="IPR039424">
    <property type="entry name" value="SBP_5"/>
</dbReference>
<proteinExistence type="inferred from homology"/>
<dbReference type="Proteomes" id="UP000187085">
    <property type="component" value="Unassembled WGS sequence"/>
</dbReference>
<dbReference type="Gene3D" id="3.40.190.10">
    <property type="entry name" value="Periplasmic binding protein-like II"/>
    <property type="match status" value="1"/>
</dbReference>
<feature type="region of interest" description="Disordered" evidence="4">
    <location>
        <begin position="1"/>
        <end position="28"/>
    </location>
</feature>
<dbReference type="GO" id="GO:0043190">
    <property type="term" value="C:ATP-binding cassette (ABC) transporter complex"/>
    <property type="evidence" value="ECO:0007669"/>
    <property type="project" value="InterPro"/>
</dbReference>
<protein>
    <recommendedName>
        <fullName evidence="5">Solute-binding protein family 5 domain-containing protein</fullName>
    </recommendedName>
</protein>
<organism evidence="6 7">
    <name type="scientific">Tersicoccus phoenicis</name>
    <dbReference type="NCBI Taxonomy" id="554083"/>
    <lineage>
        <taxon>Bacteria</taxon>
        <taxon>Bacillati</taxon>
        <taxon>Actinomycetota</taxon>
        <taxon>Actinomycetes</taxon>
        <taxon>Micrococcales</taxon>
        <taxon>Micrococcaceae</taxon>
        <taxon>Tersicoccus</taxon>
    </lineage>
</organism>
<dbReference type="Gene3D" id="3.90.76.10">
    <property type="entry name" value="Dipeptide-binding Protein, Domain 1"/>
    <property type="match status" value="1"/>
</dbReference>
<dbReference type="Gene3D" id="3.10.105.10">
    <property type="entry name" value="Dipeptide-binding Protein, Domain 3"/>
    <property type="match status" value="1"/>
</dbReference>
<evidence type="ECO:0000313" key="7">
    <source>
        <dbReference type="Proteomes" id="UP000187085"/>
    </source>
</evidence>
<dbReference type="InterPro" id="IPR030678">
    <property type="entry name" value="Peptide/Ni-bd"/>
</dbReference>
<dbReference type="GO" id="GO:0042597">
    <property type="term" value="C:periplasmic space"/>
    <property type="evidence" value="ECO:0007669"/>
    <property type="project" value="UniProtKB-ARBA"/>
</dbReference>
<dbReference type="GO" id="GO:0015833">
    <property type="term" value="P:peptide transport"/>
    <property type="evidence" value="ECO:0007669"/>
    <property type="project" value="TreeGrafter"/>
</dbReference>
<dbReference type="AlphaFoldDB" id="A0A1R1LL99"/>
<name>A0A1R1LL99_9MICC</name>
<evidence type="ECO:0000256" key="4">
    <source>
        <dbReference type="SAM" id="MobiDB-lite"/>
    </source>
</evidence>
<dbReference type="PANTHER" id="PTHR30290:SF9">
    <property type="entry name" value="OLIGOPEPTIDE-BINDING PROTEIN APPA"/>
    <property type="match status" value="1"/>
</dbReference>
<dbReference type="PIRSF" id="PIRSF002741">
    <property type="entry name" value="MppA"/>
    <property type="match status" value="1"/>
</dbReference>
<gene>
    <name evidence="6" type="ORF">BKD30_01720</name>
</gene>
<feature type="compositionally biased region" description="Low complexity" evidence="4">
    <location>
        <begin position="15"/>
        <end position="28"/>
    </location>
</feature>
<dbReference type="GO" id="GO:1904680">
    <property type="term" value="F:peptide transmembrane transporter activity"/>
    <property type="evidence" value="ECO:0007669"/>
    <property type="project" value="TreeGrafter"/>
</dbReference>
<dbReference type="STRING" id="554083.BKD30_01720"/>
<evidence type="ECO:0000313" key="6">
    <source>
        <dbReference type="EMBL" id="OMH28331.1"/>
    </source>
</evidence>
<keyword evidence="7" id="KW-1185">Reference proteome</keyword>
<comment type="caution">
    <text evidence="6">The sequence shown here is derived from an EMBL/GenBank/DDBJ whole genome shotgun (WGS) entry which is preliminary data.</text>
</comment>
<dbReference type="PANTHER" id="PTHR30290">
    <property type="entry name" value="PERIPLASMIC BINDING COMPONENT OF ABC TRANSPORTER"/>
    <property type="match status" value="1"/>
</dbReference>
<dbReference type="InterPro" id="IPR000914">
    <property type="entry name" value="SBP_5_dom"/>
</dbReference>
<feature type="domain" description="Solute-binding protein family 5" evidence="5">
    <location>
        <begin position="70"/>
        <end position="454"/>
    </location>
</feature>
<dbReference type="EMBL" id="MRDE01000009">
    <property type="protein sequence ID" value="OMH28331.1"/>
    <property type="molecule type" value="Genomic_DNA"/>
</dbReference>
<evidence type="ECO:0000256" key="2">
    <source>
        <dbReference type="ARBA" id="ARBA00022448"/>
    </source>
</evidence>
<evidence type="ECO:0000256" key="3">
    <source>
        <dbReference type="ARBA" id="ARBA00022729"/>
    </source>
</evidence>
<evidence type="ECO:0000256" key="1">
    <source>
        <dbReference type="ARBA" id="ARBA00005695"/>
    </source>
</evidence>
<reference evidence="6 7" key="1">
    <citation type="submission" date="2016-12" db="EMBL/GenBank/DDBJ databases">
        <title>Draft genome of Tersicoccus phoenicis 1P05MA.</title>
        <authorList>
            <person name="Nakajima Y."/>
            <person name="Yoshizawa S."/>
            <person name="Nakamura K."/>
            <person name="Ogura Y."/>
            <person name="Hayashi T."/>
            <person name="Kogure K."/>
        </authorList>
    </citation>
    <scope>NUCLEOTIDE SEQUENCE [LARGE SCALE GENOMIC DNA]</scope>
    <source>
        <strain evidence="6 7">1p05MA</strain>
    </source>
</reference>
<evidence type="ECO:0000259" key="5">
    <source>
        <dbReference type="Pfam" id="PF00496"/>
    </source>
</evidence>
<sequence length="534" mass="57624">MLLAGCTGARPEPSPTTTSSSPATPSASFVFATPAAPANLDPALTRDVESTRVTRQVMEGLVTADPNTGEPRPSLAQSWTTSADGRTWTFALRPGVLFHDGTAFTAAAVCANFQRWYTMPVSLRSDRASLGFQNVFGAYSDQPDQSLYRGCSTQGTTRVTLTLNDQFPTLLKALSAPAFAIASPASLTSKRADQLTERRGDRFVSGFGQHPVGTGPYRFVSWRGNDVVLASFDRYWGERGQIASLTFRTIREPLQRLAALRAGTVDGFDGVTREAFAPLAQAGDQIVQRDPYSVAYLGINQDFGPLSDPKVRQAIAYAIDKPTLVKNYFVDGTEIANQFVPPRLAVTSDTVQRYDTDVARAKQLLSASSYRGQAIPFAYPRTVALPYLQAPEKVYAEVARQLTAVGLNIKPVPIAWADGYADSVVTGSGYGLHLLGLTGTYRDPDNFLGPLFGAPSPEFGYRNAQVFSKIDRARTLPDGADRTAAYRNIADQISSDLPAVPLAFPVSALALSPRVSSYPVSSTYDEVFNAVRLG</sequence>
<accession>A0A1R1LL99</accession>
<comment type="similarity">
    <text evidence="1">Belongs to the bacterial solute-binding protein 5 family.</text>
</comment>